<dbReference type="STRING" id="945543.VIBR0546_02489"/>
<feature type="coiled-coil region" evidence="1">
    <location>
        <begin position="93"/>
        <end position="179"/>
    </location>
</feature>
<dbReference type="Proteomes" id="UP000004371">
    <property type="component" value="Unassembled WGS sequence"/>
</dbReference>
<evidence type="ECO:0000256" key="1">
    <source>
        <dbReference type="SAM" id="Coils"/>
    </source>
</evidence>
<dbReference type="OrthoDB" id="9977057at2"/>
<organism evidence="2 3">
    <name type="scientific">Vibrio brasiliensis LMG 20546</name>
    <dbReference type="NCBI Taxonomy" id="945543"/>
    <lineage>
        <taxon>Bacteria</taxon>
        <taxon>Pseudomonadati</taxon>
        <taxon>Pseudomonadota</taxon>
        <taxon>Gammaproteobacteria</taxon>
        <taxon>Vibrionales</taxon>
        <taxon>Vibrionaceae</taxon>
        <taxon>Vibrio</taxon>
        <taxon>Vibrio oreintalis group</taxon>
    </lineage>
</organism>
<dbReference type="AlphaFoldDB" id="E8LYQ4"/>
<accession>E8LYQ4</accession>
<reference evidence="2 3" key="1">
    <citation type="journal article" date="2012" name="Int. J. Syst. Evol. Microbiol.">
        <title>Vibrio caribbeanicus sp. nov., isolated from the marine sponge Scleritoderma cyanea.</title>
        <authorList>
            <person name="Hoffmann M."/>
            <person name="Monday S.R."/>
            <person name="Allard M.W."/>
            <person name="Strain E.A."/>
            <person name="Whittaker P."/>
            <person name="Naum M."/>
            <person name="McCarthy P.J."/>
            <person name="Lopez J.V."/>
            <person name="Fischer M."/>
            <person name="Brown E.W."/>
        </authorList>
    </citation>
    <scope>NUCLEOTIDE SEQUENCE [LARGE SCALE GENOMIC DNA]</scope>
    <source>
        <strain evidence="2 3">LMG 20546</strain>
    </source>
</reference>
<evidence type="ECO:0000313" key="2">
    <source>
        <dbReference type="EMBL" id="EGA64168.1"/>
    </source>
</evidence>
<gene>
    <name evidence="2" type="ORF">VIBR0546_02489</name>
</gene>
<protein>
    <submittedName>
        <fullName evidence="2">Uncharacterized protein</fullName>
    </submittedName>
</protein>
<dbReference type="RefSeq" id="WP_006880976.1">
    <property type="nucleotide sequence ID" value="NZ_AEVS01000092.1"/>
</dbReference>
<comment type="caution">
    <text evidence="2">The sequence shown here is derived from an EMBL/GenBank/DDBJ whole genome shotgun (WGS) entry which is preliminary data.</text>
</comment>
<dbReference type="EMBL" id="AEVS01000092">
    <property type="protein sequence ID" value="EGA64168.1"/>
    <property type="molecule type" value="Genomic_DNA"/>
</dbReference>
<keyword evidence="3" id="KW-1185">Reference proteome</keyword>
<name>E8LYQ4_9VIBR</name>
<proteinExistence type="predicted"/>
<keyword evidence="1" id="KW-0175">Coiled coil</keyword>
<evidence type="ECO:0000313" key="3">
    <source>
        <dbReference type="Proteomes" id="UP000004371"/>
    </source>
</evidence>
<sequence>MVGLIENKVSLANRRAEMVKAILTELVKSNSQFKSARKLSEYLAIKMAEHGEHIDSSTLRRAGSHYKTLIDDYIAAGSSKKVAAKNMKKDLKLRQQNKLITDLESKLVEKTAELAEKEDEIKLLLVDMREVRSKAVATMQPPQAETYTRSELSELRSQLKKNERQLDKACHVIETLMNELDGTYEITSEKVIDSVTEEELFNRNDFESYFSYISDRRKP</sequence>
<dbReference type="eggNOG" id="ENOG5031Q49">
    <property type="taxonomic scope" value="Bacteria"/>
</dbReference>